<feature type="transmembrane region" description="Helical" evidence="6">
    <location>
        <begin position="306"/>
        <end position="326"/>
    </location>
</feature>
<keyword evidence="9" id="KW-1185">Reference proteome</keyword>
<comment type="subcellular location">
    <subcellularLocation>
        <location evidence="1">Membrane</location>
        <topology evidence="1">Multi-pass membrane protein</topology>
    </subcellularLocation>
</comment>
<proteinExistence type="predicted"/>
<reference evidence="8" key="1">
    <citation type="submission" date="2022-12" db="EMBL/GenBank/DDBJ databases">
        <title>Genome assemblies of Blomia tropicalis.</title>
        <authorList>
            <person name="Cui Y."/>
        </authorList>
    </citation>
    <scope>NUCLEOTIDE SEQUENCE</scope>
    <source>
        <tissue evidence="8">Adult mites</tissue>
    </source>
</reference>
<keyword evidence="4 6" id="KW-1133">Transmembrane helix</keyword>
<dbReference type="AlphaFoldDB" id="A0A9Q0M1R2"/>
<dbReference type="GO" id="GO:0005335">
    <property type="term" value="F:serotonin:sodium:chloride symporter activity"/>
    <property type="evidence" value="ECO:0007669"/>
    <property type="project" value="TreeGrafter"/>
</dbReference>
<dbReference type="InterPro" id="IPR011701">
    <property type="entry name" value="MFS"/>
</dbReference>
<dbReference type="Proteomes" id="UP001142055">
    <property type="component" value="Chromosome 3"/>
</dbReference>
<feature type="transmembrane region" description="Helical" evidence="6">
    <location>
        <begin position="142"/>
        <end position="160"/>
    </location>
</feature>
<gene>
    <name evidence="8" type="ORF">RDWZM_008250</name>
</gene>
<feature type="transmembrane region" description="Helical" evidence="6">
    <location>
        <begin position="333"/>
        <end position="355"/>
    </location>
</feature>
<dbReference type="SUPFAM" id="SSF103473">
    <property type="entry name" value="MFS general substrate transporter"/>
    <property type="match status" value="1"/>
</dbReference>
<feature type="transmembrane region" description="Helical" evidence="6">
    <location>
        <begin position="232"/>
        <end position="258"/>
    </location>
</feature>
<keyword evidence="5 6" id="KW-0472">Membrane</keyword>
<evidence type="ECO:0000259" key="7">
    <source>
        <dbReference type="PROSITE" id="PS50850"/>
    </source>
</evidence>
<dbReference type="Pfam" id="PF07690">
    <property type="entry name" value="MFS_1"/>
    <property type="match status" value="1"/>
</dbReference>
<feature type="domain" description="Major facilitator superfamily (MFS) profile" evidence="7">
    <location>
        <begin position="26"/>
        <end position="475"/>
    </location>
</feature>
<accession>A0A9Q0M1R2</accession>
<dbReference type="InterPro" id="IPR036259">
    <property type="entry name" value="MFS_trans_sf"/>
</dbReference>
<dbReference type="Gene3D" id="1.20.1250.20">
    <property type="entry name" value="MFS general substrate transporter like domains"/>
    <property type="match status" value="2"/>
</dbReference>
<dbReference type="GO" id="GO:0043195">
    <property type="term" value="C:terminal bouton"/>
    <property type="evidence" value="ECO:0007669"/>
    <property type="project" value="TreeGrafter"/>
</dbReference>
<evidence type="ECO:0000313" key="9">
    <source>
        <dbReference type="Proteomes" id="UP001142055"/>
    </source>
</evidence>
<evidence type="ECO:0000256" key="1">
    <source>
        <dbReference type="ARBA" id="ARBA00004141"/>
    </source>
</evidence>
<dbReference type="InterPro" id="IPR020846">
    <property type="entry name" value="MFS_dom"/>
</dbReference>
<evidence type="ECO:0000313" key="8">
    <source>
        <dbReference type="EMBL" id="KAJ6217093.1"/>
    </source>
</evidence>
<dbReference type="OMA" id="GESYWML"/>
<organism evidence="8 9">
    <name type="scientific">Blomia tropicalis</name>
    <name type="common">Mite</name>
    <dbReference type="NCBI Taxonomy" id="40697"/>
    <lineage>
        <taxon>Eukaryota</taxon>
        <taxon>Metazoa</taxon>
        <taxon>Ecdysozoa</taxon>
        <taxon>Arthropoda</taxon>
        <taxon>Chelicerata</taxon>
        <taxon>Arachnida</taxon>
        <taxon>Acari</taxon>
        <taxon>Acariformes</taxon>
        <taxon>Sarcoptiformes</taxon>
        <taxon>Astigmata</taxon>
        <taxon>Glycyphagoidea</taxon>
        <taxon>Echimyopodidae</taxon>
        <taxon>Blomia</taxon>
    </lineage>
</organism>
<keyword evidence="3 6" id="KW-0812">Transmembrane</keyword>
<evidence type="ECO:0000256" key="4">
    <source>
        <dbReference type="ARBA" id="ARBA00022989"/>
    </source>
</evidence>
<name>A0A9Q0M1R2_BLOTA</name>
<keyword evidence="2" id="KW-0813">Transport</keyword>
<dbReference type="PANTHER" id="PTHR23506:SF4">
    <property type="entry name" value="PORTABELLA"/>
    <property type="match status" value="1"/>
</dbReference>
<dbReference type="GO" id="GO:0015842">
    <property type="term" value="P:aminergic neurotransmitter loading into synaptic vesicle"/>
    <property type="evidence" value="ECO:0007669"/>
    <property type="project" value="TreeGrafter"/>
</dbReference>
<feature type="transmembrane region" description="Helical" evidence="6">
    <location>
        <begin position="25"/>
        <end position="48"/>
    </location>
</feature>
<feature type="transmembrane region" description="Helical" evidence="6">
    <location>
        <begin position="279"/>
        <end position="300"/>
    </location>
</feature>
<dbReference type="PROSITE" id="PS50850">
    <property type="entry name" value="MFS"/>
    <property type="match status" value="1"/>
</dbReference>
<dbReference type="PANTHER" id="PTHR23506">
    <property type="entry name" value="GH10249P"/>
    <property type="match status" value="1"/>
</dbReference>
<dbReference type="GO" id="GO:0030672">
    <property type="term" value="C:synaptic vesicle membrane"/>
    <property type="evidence" value="ECO:0007669"/>
    <property type="project" value="TreeGrafter"/>
</dbReference>
<comment type="caution">
    <text evidence="8">The sequence shown here is derived from an EMBL/GenBank/DDBJ whole genome shotgun (WGS) entry which is preliminary data.</text>
</comment>
<dbReference type="EMBL" id="JAPWDV010000003">
    <property type="protein sequence ID" value="KAJ6217093.1"/>
    <property type="molecule type" value="Genomic_DNA"/>
</dbReference>
<evidence type="ECO:0000256" key="5">
    <source>
        <dbReference type="ARBA" id="ARBA00023136"/>
    </source>
</evidence>
<feature type="transmembrane region" description="Helical" evidence="6">
    <location>
        <begin position="200"/>
        <end position="220"/>
    </location>
</feature>
<evidence type="ECO:0000256" key="2">
    <source>
        <dbReference type="ARBA" id="ARBA00022448"/>
    </source>
</evidence>
<protein>
    <recommendedName>
        <fullName evidence="7">Major facilitator superfamily (MFS) profile domain-containing protein</fullName>
    </recommendedName>
</protein>
<feature type="transmembrane region" description="Helical" evidence="6">
    <location>
        <begin position="401"/>
        <end position="420"/>
    </location>
</feature>
<evidence type="ECO:0000256" key="6">
    <source>
        <dbReference type="SAM" id="Phobius"/>
    </source>
</evidence>
<sequence length="475" mass="53156">MNQELVKIVARFANSLERIQGSERLYVLLVYLSILLDNFLLTAVVPVIPNFLVGINRRKHEQEEYLQIQRDDSNLYNRSINLMAKKYHFAINGKSIAYLAHTNPNLDTENGQIGLILSSKAFVQLAFNPVVSLIINRLGYELTLIIGVAVLLQSSFLYLVGQSFAMLLIPRAMQGIGSALVNVSGMSMMANMFRDEGRRLATIGFCLGGMAAGVLLGYPLGSLLYDWFGRQVLFYIIIFATILLLIIIFVSTVTMSLLESFLPLWLIHEIRPPKWELGFVFIPDSIGYLIGTNIFTLFYIALECRWLLITISLCIIGISAFMVPIVPNLFYLIVPHFGIGFGIGSIDSALMPLLAELVDEQFAAQYGYVYATAQTAASAAYAFGPFLGGTLLNRQLLSFESLMHLIGLANIALCVISIWMRSTFRSNKWTNRYSFDDTHSDDIANDGADDDDDNGKQNIRMQQLESSMYQKLNHV</sequence>
<evidence type="ECO:0000256" key="3">
    <source>
        <dbReference type="ARBA" id="ARBA00022692"/>
    </source>
</evidence>
<dbReference type="InterPro" id="IPR050930">
    <property type="entry name" value="MFS_Vesicular_Transporter"/>
</dbReference>
<feature type="transmembrane region" description="Helical" evidence="6">
    <location>
        <begin position="113"/>
        <end position="135"/>
    </location>
</feature>